<dbReference type="EMBL" id="JAGMUU010000016">
    <property type="protein sequence ID" value="KAH7136903.1"/>
    <property type="molecule type" value="Genomic_DNA"/>
</dbReference>
<feature type="repeat" description="ANK" evidence="3">
    <location>
        <begin position="1041"/>
        <end position="1073"/>
    </location>
</feature>
<feature type="repeat" description="ANK" evidence="3">
    <location>
        <begin position="942"/>
        <end position="974"/>
    </location>
</feature>
<dbReference type="Pfam" id="PF24883">
    <property type="entry name" value="NPHP3_N"/>
    <property type="match status" value="1"/>
</dbReference>
<proteinExistence type="predicted"/>
<dbReference type="InterPro" id="IPR031352">
    <property type="entry name" value="SesA"/>
</dbReference>
<dbReference type="OrthoDB" id="194358at2759"/>
<evidence type="ECO:0000313" key="7">
    <source>
        <dbReference type="EMBL" id="KAH7136903.1"/>
    </source>
</evidence>
<sequence length="1083" mass="121797">MDPLSVIASTIGIVQGISSTYKAIQHLKGLPDEFDEVNKSLPLAQDTLILARDKLQDLAAGELSIVALQPVVSSCEEKAKKLQVIFEKVEKRERDAKDGSALEFYRATLLRLGKAHRVETLMRDMLKGLQELATNQLFRTATQSQVALLKDSIDQLSNLESSVPDSDFEHSMVQNIASGGTGFQTSISGQEHNINSGSGKQFNAQTMNFVLPNQNYKARSDILQALYTSPYLDRKNRNPDRVLGTCNWFIGHSDFQQWQKSKCSNMLWVSANPGCGKSVLAKHLADSVLQTTKSRTTCYFFFKDDFDDQRSATSALGSILHQLLTQRETLFTDKIVRRFEAHKAHLANSLDELWEILVMVSQSDAAGELVCILDAFDECEDQEQLKFAQTLRKFYDPENDRKNHGNLKFLITSRPYDKIGLRFQPLNIPGLRVIHLKGENDSVTSEIAQEIDVYIMHKVSGMRESLCLRLDEEQLLLERLRRVPHQTYLWVYLTLKSIENDISIDKVKIDDATSSLPQNVDEAYEKILAKSTDSKQAKKMLHIIAAAVRPLTLAEMNLALTIRSTDRSYEDIVTRPEERFGRYARDLCGLFINITDSRIYLLHQTAKEFLVLTSGMGHRNDHDRQLTWKYSLDPPESHRILCQICISYLLLRDFDTHPPEENQDEAHHLSAHVFLNYSATHWASHFRAAAIEDDQMLLSLQQICDASSNRCRTWFRAYCTNTYTTFPGGFTTLMIASYFGIEVIAKLELGRDDVEINATDVTSHRSALSWASENGFSDIVKILIKHPKLSLKTITKLPFLKGAEVDMKDRSGRTPLSYAAWNGHQAIAQRLVKAGARTDSKDILGYTPITYAICSGHMDLIKQLTKGAQFDSVDEIRRELLLSSAIHGHDTMVKGLLATGASTETVDSADRTPLSHAAEKGHSSIIKQLLENGADTERVDKIGRTPLLYAVEQGNSAIVKRLLEHGASTETVDENRRTPLSYAAEMGHDPIVKQLLENGAITERVDRFWRTPLSYAAHNTHRATVQLLLDQGAGGNIREVGGYTPLVWAIDKGDMHIVRLLLKSGSMADFSFNYRDRPRPISL</sequence>
<evidence type="ECO:0000256" key="2">
    <source>
        <dbReference type="ARBA" id="ARBA00023043"/>
    </source>
</evidence>
<name>A0A9P9EFW6_9HYPO</name>
<feature type="domain" description="NACHT-NTPase and P-loop NTPases N-terminal" evidence="4">
    <location>
        <begin position="7"/>
        <end position="132"/>
    </location>
</feature>
<dbReference type="InterPro" id="IPR056884">
    <property type="entry name" value="NPHP3-like_N"/>
</dbReference>
<dbReference type="AlphaFoldDB" id="A0A9P9EFW6"/>
<dbReference type="Proteomes" id="UP000717696">
    <property type="component" value="Unassembled WGS sequence"/>
</dbReference>
<dbReference type="InterPro" id="IPR002110">
    <property type="entry name" value="Ankyrin_rpt"/>
</dbReference>
<dbReference type="InterPro" id="IPR036770">
    <property type="entry name" value="Ankyrin_rpt-contain_sf"/>
</dbReference>
<feature type="domain" description="Nephrocystin 3-like N-terminal" evidence="6">
    <location>
        <begin position="244"/>
        <end position="414"/>
    </location>
</feature>
<feature type="domain" description="GPI inositol-deacylase winged helix" evidence="5">
    <location>
        <begin position="525"/>
        <end position="611"/>
    </location>
</feature>
<dbReference type="SUPFAM" id="SSF48403">
    <property type="entry name" value="Ankyrin repeat"/>
    <property type="match status" value="1"/>
</dbReference>
<dbReference type="Pfam" id="PF17107">
    <property type="entry name" value="SesA"/>
    <property type="match status" value="1"/>
</dbReference>
<keyword evidence="8" id="KW-1185">Reference proteome</keyword>
<dbReference type="SMART" id="SM00248">
    <property type="entry name" value="ANK"/>
    <property type="match status" value="10"/>
</dbReference>
<dbReference type="Pfam" id="PF22939">
    <property type="entry name" value="WHD_GPIID"/>
    <property type="match status" value="1"/>
</dbReference>
<organism evidence="7 8">
    <name type="scientific">Dactylonectria estremocensis</name>
    <dbReference type="NCBI Taxonomy" id="1079267"/>
    <lineage>
        <taxon>Eukaryota</taxon>
        <taxon>Fungi</taxon>
        <taxon>Dikarya</taxon>
        <taxon>Ascomycota</taxon>
        <taxon>Pezizomycotina</taxon>
        <taxon>Sordariomycetes</taxon>
        <taxon>Hypocreomycetidae</taxon>
        <taxon>Hypocreales</taxon>
        <taxon>Nectriaceae</taxon>
        <taxon>Dactylonectria</taxon>
    </lineage>
</organism>
<dbReference type="Pfam" id="PF12796">
    <property type="entry name" value="Ank_2"/>
    <property type="match status" value="3"/>
</dbReference>
<feature type="repeat" description="ANK" evidence="3">
    <location>
        <begin position="909"/>
        <end position="941"/>
    </location>
</feature>
<dbReference type="SUPFAM" id="SSF52540">
    <property type="entry name" value="P-loop containing nucleoside triphosphate hydrolases"/>
    <property type="match status" value="1"/>
</dbReference>
<dbReference type="InterPro" id="IPR027417">
    <property type="entry name" value="P-loop_NTPase"/>
</dbReference>
<protein>
    <submittedName>
        <fullName evidence="7">Ankyrin repeat-containing protein</fullName>
    </submittedName>
</protein>
<keyword evidence="2 3" id="KW-0040">ANK repeat</keyword>
<evidence type="ECO:0000259" key="5">
    <source>
        <dbReference type="Pfam" id="PF22939"/>
    </source>
</evidence>
<evidence type="ECO:0000256" key="1">
    <source>
        <dbReference type="ARBA" id="ARBA00022737"/>
    </source>
</evidence>
<dbReference type="Gene3D" id="3.40.50.300">
    <property type="entry name" value="P-loop containing nucleotide triphosphate hydrolases"/>
    <property type="match status" value="1"/>
</dbReference>
<evidence type="ECO:0000259" key="4">
    <source>
        <dbReference type="Pfam" id="PF17107"/>
    </source>
</evidence>
<feature type="repeat" description="ANK" evidence="3">
    <location>
        <begin position="975"/>
        <end position="1007"/>
    </location>
</feature>
<feature type="repeat" description="ANK" evidence="3">
    <location>
        <begin position="811"/>
        <end position="843"/>
    </location>
</feature>
<evidence type="ECO:0000259" key="6">
    <source>
        <dbReference type="Pfam" id="PF24883"/>
    </source>
</evidence>
<comment type="caution">
    <text evidence="7">The sequence shown here is derived from an EMBL/GenBank/DDBJ whole genome shotgun (WGS) entry which is preliminary data.</text>
</comment>
<reference evidence="7" key="1">
    <citation type="journal article" date="2021" name="Nat. Commun.">
        <title>Genetic determinants of endophytism in the Arabidopsis root mycobiome.</title>
        <authorList>
            <person name="Mesny F."/>
            <person name="Miyauchi S."/>
            <person name="Thiergart T."/>
            <person name="Pickel B."/>
            <person name="Atanasova L."/>
            <person name="Karlsson M."/>
            <person name="Huettel B."/>
            <person name="Barry K.W."/>
            <person name="Haridas S."/>
            <person name="Chen C."/>
            <person name="Bauer D."/>
            <person name="Andreopoulos W."/>
            <person name="Pangilinan J."/>
            <person name="LaButti K."/>
            <person name="Riley R."/>
            <person name="Lipzen A."/>
            <person name="Clum A."/>
            <person name="Drula E."/>
            <person name="Henrissat B."/>
            <person name="Kohler A."/>
            <person name="Grigoriev I.V."/>
            <person name="Martin F.M."/>
            <person name="Hacquard S."/>
        </authorList>
    </citation>
    <scope>NUCLEOTIDE SEQUENCE</scope>
    <source>
        <strain evidence="7">MPI-CAGE-AT-0021</strain>
    </source>
</reference>
<dbReference type="InterPro" id="IPR054471">
    <property type="entry name" value="GPIID_WHD"/>
</dbReference>
<evidence type="ECO:0000256" key="3">
    <source>
        <dbReference type="PROSITE-ProRule" id="PRU00023"/>
    </source>
</evidence>
<evidence type="ECO:0000313" key="8">
    <source>
        <dbReference type="Proteomes" id="UP000717696"/>
    </source>
</evidence>
<dbReference type="PROSITE" id="PS50088">
    <property type="entry name" value="ANK_REPEAT"/>
    <property type="match status" value="6"/>
</dbReference>
<dbReference type="PROSITE" id="PS50297">
    <property type="entry name" value="ANK_REP_REGION"/>
    <property type="match status" value="5"/>
</dbReference>
<dbReference type="Gene3D" id="1.25.40.20">
    <property type="entry name" value="Ankyrin repeat-containing domain"/>
    <property type="match status" value="4"/>
</dbReference>
<dbReference type="PANTHER" id="PTHR24198:SF165">
    <property type="entry name" value="ANKYRIN REPEAT-CONTAINING PROTEIN-RELATED"/>
    <property type="match status" value="1"/>
</dbReference>
<accession>A0A9P9EFW6</accession>
<feature type="repeat" description="ANK" evidence="3">
    <location>
        <begin position="1008"/>
        <end position="1040"/>
    </location>
</feature>
<keyword evidence="1" id="KW-0677">Repeat</keyword>
<dbReference type="PANTHER" id="PTHR24198">
    <property type="entry name" value="ANKYRIN REPEAT AND PROTEIN KINASE DOMAIN-CONTAINING PROTEIN"/>
    <property type="match status" value="1"/>
</dbReference>
<gene>
    <name evidence="7" type="ORF">B0J13DRAFT_82281</name>
</gene>